<evidence type="ECO:0000313" key="1">
    <source>
        <dbReference type="EMBL" id="MCP2729384.1"/>
    </source>
</evidence>
<reference evidence="1" key="1">
    <citation type="submission" date="2022-06" db="EMBL/GenBank/DDBJ databases">
        <title>New cyanobacteria of genus Symplocastrum in benthos of Lake Baikal.</title>
        <authorList>
            <person name="Sorokovikova E."/>
            <person name="Tikhonova I."/>
            <person name="Krasnopeev A."/>
            <person name="Evseev P."/>
            <person name="Gladkikh A."/>
            <person name="Belykh O."/>
        </authorList>
    </citation>
    <scope>NUCLEOTIDE SEQUENCE</scope>
    <source>
        <strain evidence="1">BBK-W-15</strain>
    </source>
</reference>
<organism evidence="1 2">
    <name type="scientific">Limnofasciculus baicalensis BBK-W-15</name>
    <dbReference type="NCBI Taxonomy" id="2699891"/>
    <lineage>
        <taxon>Bacteria</taxon>
        <taxon>Bacillati</taxon>
        <taxon>Cyanobacteriota</taxon>
        <taxon>Cyanophyceae</taxon>
        <taxon>Coleofasciculales</taxon>
        <taxon>Coleofasciculaceae</taxon>
        <taxon>Limnofasciculus</taxon>
        <taxon>Limnofasciculus baicalensis</taxon>
    </lineage>
</organism>
<sequence length="120" mass="13655">MENTNNIKLDELDPELIGEDTIHAIHNLASDDKNVRSDALLDLWNMTWHQGDLSWSASIVVPFLLQRLQKESDTGLLYNILIDLAHLATGSSPSYARKDLPMYQDISNTYVWLFSAIVRL</sequence>
<dbReference type="Proteomes" id="UP001204953">
    <property type="component" value="Unassembled WGS sequence"/>
</dbReference>
<gene>
    <name evidence="1" type="ORF">NJ959_13070</name>
</gene>
<name>A0AAE3GS78_9CYAN</name>
<accession>A0AAE3GS78</accession>
<proteinExistence type="predicted"/>
<comment type="caution">
    <text evidence="1">The sequence shown here is derived from an EMBL/GenBank/DDBJ whole genome shotgun (WGS) entry which is preliminary data.</text>
</comment>
<dbReference type="RefSeq" id="WP_254012169.1">
    <property type="nucleotide sequence ID" value="NZ_JAMZMM010000112.1"/>
</dbReference>
<dbReference type="EMBL" id="JAMZMM010000112">
    <property type="protein sequence ID" value="MCP2729384.1"/>
    <property type="molecule type" value="Genomic_DNA"/>
</dbReference>
<evidence type="ECO:0000313" key="2">
    <source>
        <dbReference type="Proteomes" id="UP001204953"/>
    </source>
</evidence>
<protein>
    <submittedName>
        <fullName evidence="1">Uncharacterized protein</fullName>
    </submittedName>
</protein>
<keyword evidence="2" id="KW-1185">Reference proteome</keyword>
<dbReference type="AlphaFoldDB" id="A0AAE3GS78"/>